<keyword evidence="1" id="KW-1133">Transmembrane helix</keyword>
<evidence type="ECO:0000313" key="3">
    <source>
        <dbReference type="EMBL" id="MFD1513192.1"/>
    </source>
</evidence>
<feature type="transmembrane region" description="Helical" evidence="1">
    <location>
        <begin position="196"/>
        <end position="216"/>
    </location>
</feature>
<dbReference type="PANTHER" id="PTHR39430:SF1">
    <property type="entry name" value="PROTEASE"/>
    <property type="match status" value="1"/>
</dbReference>
<feature type="domain" description="CAAX prenyl protease 2/Lysostaphin resistance protein A-like" evidence="2">
    <location>
        <begin position="135"/>
        <end position="234"/>
    </location>
</feature>
<keyword evidence="1" id="KW-0472">Membrane</keyword>
<sequence length="327" mass="33318">MSTDSTDSPGSALRTADGRYRMPIRLALGSVVIVFVSAVGAALAASLVGTGDGEANRGVLVVGSAVGTTLAVLFVAREGDKRTVADLGLALDRRWWADLLVGFALGALLLTGIFLVLVGGEWARVARVGLPALVPWFGTLGLFLVVGFYEELFVRGWLLTNVAEGFAALGERLAAAIAIVASAGVFGALHLANPGATLASTLGVTAAGVFLGYAFVRTASLALPVGVHVTWNFVQGAVWGFPVSGIATPATVVETVRSGPGLVTGGAFGPEASLLGLGASVAGTLVVAVYARRYSPSLAVALTWTTTPALRGERDGADRATEAASRR</sequence>
<dbReference type="GO" id="GO:0080120">
    <property type="term" value="P:CAAX-box protein maturation"/>
    <property type="evidence" value="ECO:0007669"/>
    <property type="project" value="UniProtKB-ARBA"/>
</dbReference>
<name>A0ABD6AUH2_9EURY</name>
<dbReference type="GO" id="GO:0004175">
    <property type="term" value="F:endopeptidase activity"/>
    <property type="evidence" value="ECO:0007669"/>
    <property type="project" value="UniProtKB-ARBA"/>
</dbReference>
<dbReference type="Pfam" id="PF02517">
    <property type="entry name" value="Rce1-like"/>
    <property type="match status" value="1"/>
</dbReference>
<feature type="transmembrane region" description="Helical" evidence="1">
    <location>
        <begin position="96"/>
        <end position="118"/>
    </location>
</feature>
<keyword evidence="4" id="KW-1185">Reference proteome</keyword>
<proteinExistence type="predicted"/>
<feature type="transmembrane region" description="Helical" evidence="1">
    <location>
        <begin position="130"/>
        <end position="149"/>
    </location>
</feature>
<organism evidence="3 4">
    <name type="scientific">Halomarina rubra</name>
    <dbReference type="NCBI Taxonomy" id="2071873"/>
    <lineage>
        <taxon>Archaea</taxon>
        <taxon>Methanobacteriati</taxon>
        <taxon>Methanobacteriota</taxon>
        <taxon>Stenosarchaea group</taxon>
        <taxon>Halobacteria</taxon>
        <taxon>Halobacteriales</taxon>
        <taxon>Natronomonadaceae</taxon>
        <taxon>Halomarina</taxon>
    </lineage>
</organism>
<dbReference type="PANTHER" id="PTHR39430">
    <property type="entry name" value="MEMBRANE-ASSOCIATED PROTEASE-RELATED"/>
    <property type="match status" value="1"/>
</dbReference>
<feature type="transmembrane region" description="Helical" evidence="1">
    <location>
        <begin position="26"/>
        <end position="47"/>
    </location>
</feature>
<dbReference type="AlphaFoldDB" id="A0ABD6AUH2"/>
<comment type="caution">
    <text evidence="3">The sequence shown here is derived from an EMBL/GenBank/DDBJ whole genome shotgun (WGS) entry which is preliminary data.</text>
</comment>
<dbReference type="Proteomes" id="UP001597187">
    <property type="component" value="Unassembled WGS sequence"/>
</dbReference>
<dbReference type="RefSeq" id="WP_250873152.1">
    <property type="nucleotide sequence ID" value="NZ_JALXFV010000003.1"/>
</dbReference>
<reference evidence="3 4" key="1">
    <citation type="journal article" date="2019" name="Int. J. Syst. Evol. Microbiol.">
        <title>The Global Catalogue of Microorganisms (GCM) 10K type strain sequencing project: providing services to taxonomists for standard genome sequencing and annotation.</title>
        <authorList>
            <consortium name="The Broad Institute Genomics Platform"/>
            <consortium name="The Broad Institute Genome Sequencing Center for Infectious Disease"/>
            <person name="Wu L."/>
            <person name="Ma J."/>
        </authorList>
    </citation>
    <scope>NUCLEOTIDE SEQUENCE [LARGE SCALE GENOMIC DNA]</scope>
    <source>
        <strain evidence="3 4">CGMCC 1.12563</strain>
    </source>
</reference>
<gene>
    <name evidence="3" type="ORF">ACFSBT_07880</name>
</gene>
<feature type="transmembrane region" description="Helical" evidence="1">
    <location>
        <begin position="272"/>
        <end position="291"/>
    </location>
</feature>
<feature type="transmembrane region" description="Helical" evidence="1">
    <location>
        <begin position="169"/>
        <end position="189"/>
    </location>
</feature>
<protein>
    <submittedName>
        <fullName evidence="3">CPBP family intramembrane glutamic endopeptidase</fullName>
        <ecNumber evidence="3">3.4.-.-</ecNumber>
    </submittedName>
</protein>
<keyword evidence="3" id="KW-0378">Hydrolase</keyword>
<keyword evidence="1" id="KW-0812">Transmembrane</keyword>
<feature type="transmembrane region" description="Helical" evidence="1">
    <location>
        <begin position="59"/>
        <end position="76"/>
    </location>
</feature>
<accession>A0ABD6AUH2</accession>
<dbReference type="EC" id="3.4.-.-" evidence="3"/>
<evidence type="ECO:0000313" key="4">
    <source>
        <dbReference type="Proteomes" id="UP001597187"/>
    </source>
</evidence>
<evidence type="ECO:0000256" key="1">
    <source>
        <dbReference type="SAM" id="Phobius"/>
    </source>
</evidence>
<evidence type="ECO:0000259" key="2">
    <source>
        <dbReference type="Pfam" id="PF02517"/>
    </source>
</evidence>
<dbReference type="EMBL" id="JBHUDC010000003">
    <property type="protein sequence ID" value="MFD1513192.1"/>
    <property type="molecule type" value="Genomic_DNA"/>
</dbReference>
<dbReference type="InterPro" id="IPR003675">
    <property type="entry name" value="Rce1/LyrA-like_dom"/>
</dbReference>